<proteinExistence type="predicted"/>
<protein>
    <recommendedName>
        <fullName evidence="2">Penicillin-binding protein transpeptidase domain-containing protein</fullName>
    </recommendedName>
</protein>
<dbReference type="Pfam" id="PF00905">
    <property type="entry name" value="Transpeptidase"/>
    <property type="match status" value="1"/>
</dbReference>
<reference evidence="4" key="1">
    <citation type="submission" date="2016-07" db="EMBL/GenBank/DDBJ databases">
        <authorList>
            <person name="Florea S."/>
            <person name="Webb J.S."/>
            <person name="Jaromczyk J."/>
            <person name="Schardl C.L."/>
        </authorList>
    </citation>
    <scope>NUCLEOTIDE SEQUENCE [LARGE SCALE GENOMIC DNA]</scope>
    <source>
        <strain evidence="4">KCTC 42131</strain>
    </source>
</reference>
<dbReference type="Proteomes" id="UP000175669">
    <property type="component" value="Unassembled WGS sequence"/>
</dbReference>
<dbReference type="InterPro" id="IPR001460">
    <property type="entry name" value="PCN-bd_Tpept"/>
</dbReference>
<keyword evidence="4" id="KW-1185">Reference proteome</keyword>
<comment type="caution">
    <text evidence="3">The sequence shown here is derived from an EMBL/GenBank/DDBJ whole genome shotgun (WGS) entry which is preliminary data.</text>
</comment>
<name>A0A1E8CN02_9GAMM</name>
<dbReference type="Gene3D" id="3.40.710.10">
    <property type="entry name" value="DD-peptidase/beta-lactamase superfamily"/>
    <property type="match status" value="1"/>
</dbReference>
<dbReference type="InterPro" id="IPR012338">
    <property type="entry name" value="Beta-lactam/transpept-like"/>
</dbReference>
<keyword evidence="1" id="KW-0732">Signal</keyword>
<evidence type="ECO:0000259" key="2">
    <source>
        <dbReference type="Pfam" id="PF00905"/>
    </source>
</evidence>
<dbReference type="SUPFAM" id="SSF56601">
    <property type="entry name" value="beta-lactamase/transpeptidase-like"/>
    <property type="match status" value="1"/>
</dbReference>
<sequence length="278" mass="30299">MFVRNVKAVCLSAALLCSSLMAAAGLAQMPADNKIANLPYAQAAIDATGYNGTMLIYDLNDDQYYASDKDSVLLQHIPASTFKIMSSLVVLETGLVANADTVLPWDGVTRGRTETNTDLTLRDAFRLSSVAHYQALVRAVGEQAMQHALSEAAYGNENINGGIDQFWLTGALRISPMQQIDVLRRLYRGDLPFSDATQDTVKDIMVNDATDDYVLRAKTGLAILDGDENTGWWVGWVERDNNVIMFATVLTATAPDSGFIPARLSVTRDVLREFGALP</sequence>
<evidence type="ECO:0000313" key="4">
    <source>
        <dbReference type="Proteomes" id="UP000175669"/>
    </source>
</evidence>
<gene>
    <name evidence="3" type="ORF">PHACT_01105</name>
</gene>
<dbReference type="AlphaFoldDB" id="A0A1E8CN02"/>
<evidence type="ECO:0000313" key="3">
    <source>
        <dbReference type="EMBL" id="OFE13841.1"/>
    </source>
</evidence>
<evidence type="ECO:0000256" key="1">
    <source>
        <dbReference type="SAM" id="SignalP"/>
    </source>
</evidence>
<feature type="chain" id="PRO_5009212306" description="Penicillin-binding protein transpeptidase domain-containing protein" evidence="1">
    <location>
        <begin position="23"/>
        <end position="278"/>
    </location>
</feature>
<dbReference type="EMBL" id="MASR01000001">
    <property type="protein sequence ID" value="OFE13841.1"/>
    <property type="molecule type" value="Genomic_DNA"/>
</dbReference>
<feature type="domain" description="Penicillin-binding protein transpeptidase" evidence="2">
    <location>
        <begin position="78"/>
        <end position="257"/>
    </location>
</feature>
<dbReference type="STRING" id="1524254.PHACT_01105"/>
<organism evidence="3 4">
    <name type="scientific">Pseudohongiella acticola</name>
    <dbReference type="NCBI Taxonomy" id="1524254"/>
    <lineage>
        <taxon>Bacteria</taxon>
        <taxon>Pseudomonadati</taxon>
        <taxon>Pseudomonadota</taxon>
        <taxon>Gammaproteobacteria</taxon>
        <taxon>Pseudomonadales</taxon>
        <taxon>Pseudohongiellaceae</taxon>
        <taxon>Pseudohongiella</taxon>
    </lineage>
</organism>
<accession>A0A1E8CN02</accession>
<feature type="signal peptide" evidence="1">
    <location>
        <begin position="1"/>
        <end position="22"/>
    </location>
</feature>
<dbReference type="GO" id="GO:0008658">
    <property type="term" value="F:penicillin binding"/>
    <property type="evidence" value="ECO:0007669"/>
    <property type="project" value="InterPro"/>
</dbReference>